<gene>
    <name evidence="1" type="ORF">A6302_00751</name>
</gene>
<accession>A0A1E3H6F8</accession>
<organism evidence="1 2">
    <name type="scientific">Methylobrevis pamukkalensis</name>
    <dbReference type="NCBI Taxonomy" id="1439726"/>
    <lineage>
        <taxon>Bacteria</taxon>
        <taxon>Pseudomonadati</taxon>
        <taxon>Pseudomonadota</taxon>
        <taxon>Alphaproteobacteria</taxon>
        <taxon>Hyphomicrobiales</taxon>
        <taxon>Pleomorphomonadaceae</taxon>
        <taxon>Methylobrevis</taxon>
    </lineage>
</organism>
<reference evidence="1 2" key="1">
    <citation type="submission" date="2016-07" db="EMBL/GenBank/DDBJ databases">
        <title>Draft Genome Sequence of Methylobrevis pamukkalensis PK2.</title>
        <authorList>
            <person name="Vasilenko O.V."/>
            <person name="Doronina N.V."/>
            <person name="Shmareva M.N."/>
            <person name="Tarlachkov S.V."/>
            <person name="Mustakhimov I."/>
            <person name="Trotsenko Y.A."/>
        </authorList>
    </citation>
    <scope>NUCLEOTIDE SEQUENCE [LARGE SCALE GENOMIC DNA]</scope>
    <source>
        <strain evidence="1 2">PK2</strain>
    </source>
</reference>
<dbReference type="RefSeq" id="WP_210183255.1">
    <property type="nucleotide sequence ID" value="NZ_MCRJ01000011.1"/>
</dbReference>
<protein>
    <submittedName>
        <fullName evidence="1">Uncharacterized protein</fullName>
    </submittedName>
</protein>
<evidence type="ECO:0000313" key="1">
    <source>
        <dbReference type="EMBL" id="ODN71919.1"/>
    </source>
</evidence>
<keyword evidence="2" id="KW-1185">Reference proteome</keyword>
<evidence type="ECO:0000313" key="2">
    <source>
        <dbReference type="Proteomes" id="UP000094622"/>
    </source>
</evidence>
<dbReference type="PATRIC" id="fig|1439726.3.peg.789"/>
<dbReference type="EMBL" id="MCRJ01000011">
    <property type="protein sequence ID" value="ODN71919.1"/>
    <property type="molecule type" value="Genomic_DNA"/>
</dbReference>
<comment type="caution">
    <text evidence="1">The sequence shown here is derived from an EMBL/GenBank/DDBJ whole genome shotgun (WGS) entry which is preliminary data.</text>
</comment>
<proteinExistence type="predicted"/>
<dbReference type="Proteomes" id="UP000094622">
    <property type="component" value="Unassembled WGS sequence"/>
</dbReference>
<dbReference type="AlphaFoldDB" id="A0A1E3H6F8"/>
<name>A0A1E3H6F8_9HYPH</name>
<sequence>MLHTRESLRRLLMAAGYRNVIVQGRQRYPLSNHLGWLSSGRPGGHKGPLAALDTPDLARAYEAALQAVDATDTLVAIADAP</sequence>